<accession>A0ABR0CIH2</accession>
<comment type="caution">
    <text evidence="4">The sequence shown here is derived from an EMBL/GenBank/DDBJ whole genome shotgun (WGS) entry which is preliminary data.</text>
</comment>
<evidence type="ECO:0000313" key="5">
    <source>
        <dbReference type="Proteomes" id="UP001291926"/>
    </source>
</evidence>
<keyword evidence="5" id="KW-1185">Reference proteome</keyword>
<gene>
    <name evidence="4" type="ORF">RD792_015865</name>
</gene>
<keyword evidence="2" id="KW-0677">Repeat</keyword>
<dbReference type="Pfam" id="PF21032">
    <property type="entry name" value="PROPPIN"/>
    <property type="match status" value="1"/>
</dbReference>
<dbReference type="InterPro" id="IPR015943">
    <property type="entry name" value="WD40/YVTN_repeat-like_dom_sf"/>
</dbReference>
<sequence>MGTLVRVFKAMDGSLLRELRRGSERAKIYSLCFSLNAQWLGVSSDKGTVHVFSLIDKEVDSGSIRINESMNPNSASISHLSSFIKVAKFRVQEGLPNIVAFGHQKNTLVIIGIDGSFYRCEFDPVLGGEMTKLEHHNFLR</sequence>
<dbReference type="Gene3D" id="2.130.10.10">
    <property type="entry name" value="YVTN repeat-like/Quinoprotein amine dehydrogenase"/>
    <property type="match status" value="1"/>
</dbReference>
<dbReference type="InterPro" id="IPR036322">
    <property type="entry name" value="WD40_repeat_dom_sf"/>
</dbReference>
<protein>
    <submittedName>
        <fullName evidence="4">Uncharacterized protein</fullName>
    </submittedName>
</protein>
<dbReference type="PANTHER" id="PTHR11227">
    <property type="entry name" value="WD-REPEAT PROTEIN INTERACTING WITH PHOSPHOINOSIDES WIPI -RELATED"/>
    <property type="match status" value="1"/>
</dbReference>
<evidence type="ECO:0000256" key="1">
    <source>
        <dbReference type="ARBA" id="ARBA00022574"/>
    </source>
</evidence>
<comment type="similarity">
    <text evidence="3">Belongs to the WD repeat PROPPIN family.</text>
</comment>
<dbReference type="EMBL" id="JAYDYQ010002688">
    <property type="protein sequence ID" value="KAK4476705.1"/>
    <property type="molecule type" value="Genomic_DNA"/>
</dbReference>
<dbReference type="Proteomes" id="UP001291926">
    <property type="component" value="Unassembled WGS sequence"/>
</dbReference>
<name>A0ABR0CIH2_9LAMI</name>
<reference evidence="4 5" key="1">
    <citation type="journal article" date="2023" name="bioRxiv">
        <title>Genome report: Whole genome sequence and annotation of Penstemon davidsonii.</title>
        <authorList>
            <person name="Ostevik K.L."/>
            <person name="Alabady M."/>
            <person name="Zhang M."/>
            <person name="Rausher M.D."/>
        </authorList>
    </citation>
    <scope>NUCLEOTIDE SEQUENCE [LARGE SCALE GENOMIC DNA]</scope>
    <source>
        <strain evidence="4">DNT005</strain>
        <tissue evidence="4">Whole leaf</tissue>
    </source>
</reference>
<evidence type="ECO:0000256" key="3">
    <source>
        <dbReference type="ARBA" id="ARBA00025740"/>
    </source>
</evidence>
<dbReference type="SUPFAM" id="SSF50978">
    <property type="entry name" value="WD40 repeat-like"/>
    <property type="match status" value="1"/>
</dbReference>
<dbReference type="InterPro" id="IPR048720">
    <property type="entry name" value="PROPPIN"/>
</dbReference>
<organism evidence="4 5">
    <name type="scientific">Penstemon davidsonii</name>
    <dbReference type="NCBI Taxonomy" id="160366"/>
    <lineage>
        <taxon>Eukaryota</taxon>
        <taxon>Viridiplantae</taxon>
        <taxon>Streptophyta</taxon>
        <taxon>Embryophyta</taxon>
        <taxon>Tracheophyta</taxon>
        <taxon>Spermatophyta</taxon>
        <taxon>Magnoliopsida</taxon>
        <taxon>eudicotyledons</taxon>
        <taxon>Gunneridae</taxon>
        <taxon>Pentapetalae</taxon>
        <taxon>asterids</taxon>
        <taxon>lamiids</taxon>
        <taxon>Lamiales</taxon>
        <taxon>Plantaginaceae</taxon>
        <taxon>Cheloneae</taxon>
        <taxon>Penstemon</taxon>
    </lineage>
</organism>
<keyword evidence="1" id="KW-0853">WD repeat</keyword>
<evidence type="ECO:0000313" key="4">
    <source>
        <dbReference type="EMBL" id="KAK4476705.1"/>
    </source>
</evidence>
<proteinExistence type="inferred from homology"/>
<evidence type="ECO:0000256" key="2">
    <source>
        <dbReference type="ARBA" id="ARBA00022737"/>
    </source>
</evidence>